<comment type="caution">
    <text evidence="1">The sequence shown here is derived from an EMBL/GenBank/DDBJ whole genome shotgun (WGS) entry which is preliminary data.</text>
</comment>
<organism evidence="1 2">
    <name type="scientific">Artomyces pyxidatus</name>
    <dbReference type="NCBI Taxonomy" id="48021"/>
    <lineage>
        <taxon>Eukaryota</taxon>
        <taxon>Fungi</taxon>
        <taxon>Dikarya</taxon>
        <taxon>Basidiomycota</taxon>
        <taxon>Agaricomycotina</taxon>
        <taxon>Agaricomycetes</taxon>
        <taxon>Russulales</taxon>
        <taxon>Auriscalpiaceae</taxon>
        <taxon>Artomyces</taxon>
    </lineage>
</organism>
<proteinExistence type="predicted"/>
<gene>
    <name evidence="1" type="ORF">BV25DRAFT_1852231</name>
</gene>
<reference evidence="1" key="2">
    <citation type="journal article" date="2022" name="New Phytol.">
        <title>Evolutionary transition to the ectomycorrhizal habit in the genomes of a hyperdiverse lineage of mushroom-forming fungi.</title>
        <authorList>
            <person name="Looney B."/>
            <person name="Miyauchi S."/>
            <person name="Morin E."/>
            <person name="Drula E."/>
            <person name="Courty P.E."/>
            <person name="Kohler A."/>
            <person name="Kuo A."/>
            <person name="LaButti K."/>
            <person name="Pangilinan J."/>
            <person name="Lipzen A."/>
            <person name="Riley R."/>
            <person name="Andreopoulos W."/>
            <person name="He G."/>
            <person name="Johnson J."/>
            <person name="Nolan M."/>
            <person name="Tritt A."/>
            <person name="Barry K.W."/>
            <person name="Grigoriev I.V."/>
            <person name="Nagy L.G."/>
            <person name="Hibbett D."/>
            <person name="Henrissat B."/>
            <person name="Matheny P.B."/>
            <person name="Labbe J."/>
            <person name="Martin F.M."/>
        </authorList>
    </citation>
    <scope>NUCLEOTIDE SEQUENCE</scope>
    <source>
        <strain evidence="1">HHB10654</strain>
    </source>
</reference>
<reference evidence="1" key="1">
    <citation type="submission" date="2021-03" db="EMBL/GenBank/DDBJ databases">
        <authorList>
            <consortium name="DOE Joint Genome Institute"/>
            <person name="Ahrendt S."/>
            <person name="Looney B.P."/>
            <person name="Miyauchi S."/>
            <person name="Morin E."/>
            <person name="Drula E."/>
            <person name="Courty P.E."/>
            <person name="Chicoki N."/>
            <person name="Fauchery L."/>
            <person name="Kohler A."/>
            <person name="Kuo A."/>
            <person name="Labutti K."/>
            <person name="Pangilinan J."/>
            <person name="Lipzen A."/>
            <person name="Riley R."/>
            <person name="Andreopoulos W."/>
            <person name="He G."/>
            <person name="Johnson J."/>
            <person name="Barry K.W."/>
            <person name="Grigoriev I.V."/>
            <person name="Nagy L."/>
            <person name="Hibbett D."/>
            <person name="Henrissat B."/>
            <person name="Matheny P.B."/>
            <person name="Labbe J."/>
            <person name="Martin F."/>
        </authorList>
    </citation>
    <scope>NUCLEOTIDE SEQUENCE</scope>
    <source>
        <strain evidence="1">HHB10654</strain>
    </source>
</reference>
<dbReference type="EMBL" id="MU277198">
    <property type="protein sequence ID" value="KAI0064460.1"/>
    <property type="molecule type" value="Genomic_DNA"/>
</dbReference>
<dbReference type="Proteomes" id="UP000814140">
    <property type="component" value="Unassembled WGS sequence"/>
</dbReference>
<evidence type="ECO:0000313" key="2">
    <source>
        <dbReference type="Proteomes" id="UP000814140"/>
    </source>
</evidence>
<protein>
    <submittedName>
        <fullName evidence="1">Uncharacterized protein</fullName>
    </submittedName>
</protein>
<evidence type="ECO:0000313" key="1">
    <source>
        <dbReference type="EMBL" id="KAI0064460.1"/>
    </source>
</evidence>
<sequence>MSSSRSQPPRPGNDFIPRYRSDQLWDELLKRTRDNSDTDDTKPPSYRGRRRIVLRHWPRDPKGPFIKTTPTAKRAGNGLELWGATLLDFYTFHRIADNFHSVTYSTGSKLAAWARSVGELDAAEDEIAWADEEEDPVELHPCDISKLVEALETRIRFGFGDPWPLVPFTTSPPPLQQRIPYHLLPKKLIVHDPDGVLFV</sequence>
<keyword evidence="2" id="KW-1185">Reference proteome</keyword>
<accession>A0ACB8T6S4</accession>
<feature type="non-terminal residue" evidence="1">
    <location>
        <position position="199"/>
    </location>
</feature>
<name>A0ACB8T6S4_9AGAM</name>